<dbReference type="OrthoDB" id="26569at2759"/>
<dbReference type="SUPFAM" id="SSF48452">
    <property type="entry name" value="TPR-like"/>
    <property type="match status" value="1"/>
</dbReference>
<dbReference type="GO" id="GO:0016192">
    <property type="term" value="P:vesicle-mediated transport"/>
    <property type="evidence" value="ECO:0007669"/>
    <property type="project" value="UniProtKB-KW"/>
</dbReference>
<evidence type="ECO:0000256" key="5">
    <source>
        <dbReference type="ARBA" id="ARBA00022927"/>
    </source>
</evidence>
<evidence type="ECO:0000313" key="10">
    <source>
        <dbReference type="EMBL" id="CAD7646493.1"/>
    </source>
</evidence>
<evidence type="ECO:0000256" key="9">
    <source>
        <dbReference type="SAM" id="MobiDB-lite"/>
    </source>
</evidence>
<dbReference type="EMBL" id="OC917223">
    <property type="protein sequence ID" value="CAD7646493.1"/>
    <property type="molecule type" value="Genomic_DNA"/>
</dbReference>
<dbReference type="GO" id="GO:0005774">
    <property type="term" value="C:vacuolar membrane"/>
    <property type="evidence" value="ECO:0007669"/>
    <property type="project" value="TreeGrafter"/>
</dbReference>
<comment type="similarity">
    <text evidence="2">Belongs to the SNAP family.</text>
</comment>
<evidence type="ECO:0000256" key="6">
    <source>
        <dbReference type="ARBA" id="ARBA00023136"/>
    </source>
</evidence>
<dbReference type="PANTHER" id="PTHR13768">
    <property type="entry name" value="SOLUBLE NSF ATTACHMENT PROTEIN SNAP"/>
    <property type="match status" value="1"/>
</dbReference>
<organism evidence="10">
    <name type="scientific">Oppiella nova</name>
    <dbReference type="NCBI Taxonomy" id="334625"/>
    <lineage>
        <taxon>Eukaryota</taxon>
        <taxon>Metazoa</taxon>
        <taxon>Ecdysozoa</taxon>
        <taxon>Arthropoda</taxon>
        <taxon>Chelicerata</taxon>
        <taxon>Arachnida</taxon>
        <taxon>Acari</taxon>
        <taxon>Acariformes</taxon>
        <taxon>Sarcoptiformes</taxon>
        <taxon>Oribatida</taxon>
        <taxon>Brachypylina</taxon>
        <taxon>Oppioidea</taxon>
        <taxon>Oppiidae</taxon>
        <taxon>Oppiella</taxon>
    </lineage>
</organism>
<evidence type="ECO:0000256" key="2">
    <source>
        <dbReference type="ARBA" id="ARBA00010050"/>
    </source>
</evidence>
<keyword evidence="11" id="KW-1185">Reference proteome</keyword>
<protein>
    <recommendedName>
        <fullName evidence="7">Gamma-soluble NSF attachment protein</fullName>
    </recommendedName>
    <alternativeName>
        <fullName evidence="8">N-ethylmaleimide-sensitive factor attachment protein gamma</fullName>
    </alternativeName>
</protein>
<dbReference type="GO" id="GO:0019905">
    <property type="term" value="F:syntaxin binding"/>
    <property type="evidence" value="ECO:0007669"/>
    <property type="project" value="TreeGrafter"/>
</dbReference>
<accession>A0A7R9QI48</accession>
<dbReference type="PANTHER" id="PTHR13768:SF2">
    <property type="entry name" value="GAMMA-SOLUBLE NSF ATTACHMENT PROTEIN"/>
    <property type="match status" value="1"/>
</dbReference>
<dbReference type="Proteomes" id="UP000728032">
    <property type="component" value="Unassembled WGS sequence"/>
</dbReference>
<dbReference type="Pfam" id="PF14938">
    <property type="entry name" value="SNAP"/>
    <property type="match status" value="1"/>
</dbReference>
<evidence type="ECO:0000256" key="4">
    <source>
        <dbReference type="ARBA" id="ARBA00022892"/>
    </source>
</evidence>
<evidence type="ECO:0000256" key="7">
    <source>
        <dbReference type="ARBA" id="ARBA00040047"/>
    </source>
</evidence>
<evidence type="ECO:0000256" key="3">
    <source>
        <dbReference type="ARBA" id="ARBA00022448"/>
    </source>
</evidence>
<dbReference type="EMBL" id="CAJPVJ010002398">
    <property type="protein sequence ID" value="CAG2166231.1"/>
    <property type="molecule type" value="Genomic_DNA"/>
</dbReference>
<evidence type="ECO:0000313" key="11">
    <source>
        <dbReference type="Proteomes" id="UP000728032"/>
    </source>
</evidence>
<comment type="subcellular location">
    <subcellularLocation>
        <location evidence="1">Membrane</location>
        <topology evidence="1">Peripheral membrane protein</topology>
    </subcellularLocation>
</comment>
<sequence length="298" mass="33656">MSDKLSEANECYNKADKYLKTGLLKWKPDFDLAANEYSRAATCFKSLQMADKCLDAHLKAADCYLKNKSYFSAAKAYEQVAIVCKDMNNWDSMIKYLEQSCYLYREHGVVDTAALTLNRGAQMIESVKPEKAAEWYSQASEVTMLEERPRQAAEYANKSVRIYLKLRRYEDAIEWLRKAMNHLLEADDRPSLGRLYVGLVLVELAHEDVVSAQKAFREGKSYIEDAEISYLTTLLDGFDQMDATAIVTGLNSPFIKSLDNEYTKIARNLQQKYAAKMKANESSSPSGGAVDEEAGAML</sequence>
<evidence type="ECO:0000256" key="1">
    <source>
        <dbReference type="ARBA" id="ARBA00004170"/>
    </source>
</evidence>
<dbReference type="Gene3D" id="1.25.40.10">
    <property type="entry name" value="Tetratricopeptide repeat domain"/>
    <property type="match status" value="1"/>
</dbReference>
<dbReference type="GO" id="GO:0005483">
    <property type="term" value="F:soluble NSF attachment protein activity"/>
    <property type="evidence" value="ECO:0007669"/>
    <property type="project" value="TreeGrafter"/>
</dbReference>
<proteinExistence type="inferred from homology"/>
<gene>
    <name evidence="10" type="ORF">ONB1V03_LOCUS5758</name>
</gene>
<evidence type="ECO:0000256" key="8">
    <source>
        <dbReference type="ARBA" id="ARBA00042485"/>
    </source>
</evidence>
<keyword evidence="4" id="KW-0931">ER-Golgi transport</keyword>
<dbReference type="AlphaFoldDB" id="A0A7R9QI48"/>
<keyword evidence="3" id="KW-0813">Transport</keyword>
<reference evidence="10" key="1">
    <citation type="submission" date="2020-11" db="EMBL/GenBank/DDBJ databases">
        <authorList>
            <person name="Tran Van P."/>
        </authorList>
    </citation>
    <scope>NUCLEOTIDE SEQUENCE</scope>
</reference>
<dbReference type="InterPro" id="IPR011990">
    <property type="entry name" value="TPR-like_helical_dom_sf"/>
</dbReference>
<name>A0A7R9QI48_9ACAR</name>
<keyword evidence="6" id="KW-0472">Membrane</keyword>
<dbReference type="GO" id="GO:0006886">
    <property type="term" value="P:intracellular protein transport"/>
    <property type="evidence" value="ECO:0007669"/>
    <property type="project" value="InterPro"/>
</dbReference>
<dbReference type="InterPro" id="IPR000744">
    <property type="entry name" value="NSF_attach"/>
</dbReference>
<dbReference type="GO" id="GO:0031201">
    <property type="term" value="C:SNARE complex"/>
    <property type="evidence" value="ECO:0007669"/>
    <property type="project" value="TreeGrafter"/>
</dbReference>
<keyword evidence="5" id="KW-0653">Protein transport</keyword>
<feature type="region of interest" description="Disordered" evidence="9">
    <location>
        <begin position="276"/>
        <end position="298"/>
    </location>
</feature>